<gene>
    <name evidence="2" type="ORF">E0I61_04625</name>
</gene>
<dbReference type="EMBL" id="SMLH01000002">
    <property type="protein sequence ID" value="TDE30282.1"/>
    <property type="molecule type" value="Genomic_DNA"/>
</dbReference>
<dbReference type="Proteomes" id="UP000294685">
    <property type="component" value="Unassembled WGS sequence"/>
</dbReference>
<organism evidence="2 3">
    <name type="scientific">Flavobacterium ranwuense</name>
    <dbReference type="NCBI Taxonomy" id="2541725"/>
    <lineage>
        <taxon>Bacteria</taxon>
        <taxon>Pseudomonadati</taxon>
        <taxon>Bacteroidota</taxon>
        <taxon>Flavobacteriia</taxon>
        <taxon>Flavobacteriales</taxon>
        <taxon>Flavobacteriaceae</taxon>
        <taxon>Flavobacterium</taxon>
    </lineage>
</organism>
<reference evidence="2 3" key="1">
    <citation type="submission" date="2019-03" db="EMBL/GenBank/DDBJ databases">
        <title>Novel species of Flavobacterium.</title>
        <authorList>
            <person name="Liu Q."/>
            <person name="Xin Y.-H."/>
        </authorList>
    </citation>
    <scope>NUCLEOTIDE SEQUENCE [LARGE SCALE GENOMIC DNA]</scope>
    <source>
        <strain evidence="2 3">LB2P22</strain>
    </source>
</reference>
<keyword evidence="3" id="KW-1185">Reference proteome</keyword>
<evidence type="ECO:0000313" key="2">
    <source>
        <dbReference type="EMBL" id="TDE30282.1"/>
    </source>
</evidence>
<evidence type="ECO:0000256" key="1">
    <source>
        <dbReference type="SAM" id="SignalP"/>
    </source>
</evidence>
<sequence>MKYKIILLLFLLSSLTMSSQKKYFFDYIIEYKFQANQTSKVEKRYLLTNSKDDTYECRVYEEDSLNFRIDFIDEIGIRSNSIIDKSEFFKAETISLLCESINYQKEKYKYDSGRFDFMNKKDTLINGVYYKNYAMKYRKITNARKYKHGISYYIVENNTEFHLPLMMFSGVFDVRETSKNIPNGIAKEIFSLSYDKKQYEFVYKLLQYVKIKKYFIIPENCDPNASIPLKFEFKFK</sequence>
<proteinExistence type="predicted"/>
<keyword evidence="1" id="KW-0732">Signal</keyword>
<feature type="chain" id="PRO_5046720995" description="DUF3108 domain containing protein" evidence="1">
    <location>
        <begin position="20"/>
        <end position="236"/>
    </location>
</feature>
<comment type="caution">
    <text evidence="2">The sequence shown here is derived from an EMBL/GenBank/DDBJ whole genome shotgun (WGS) entry which is preliminary data.</text>
</comment>
<name>A0ABY2DSQ1_9FLAO</name>
<evidence type="ECO:0008006" key="4">
    <source>
        <dbReference type="Google" id="ProtNLM"/>
    </source>
</evidence>
<evidence type="ECO:0000313" key="3">
    <source>
        <dbReference type="Proteomes" id="UP000294685"/>
    </source>
</evidence>
<protein>
    <recommendedName>
        <fullName evidence="4">DUF3108 domain containing protein</fullName>
    </recommendedName>
</protein>
<dbReference type="RefSeq" id="WP_132069744.1">
    <property type="nucleotide sequence ID" value="NZ_SMLH01000002.1"/>
</dbReference>
<accession>A0ABY2DSQ1</accession>
<feature type="signal peptide" evidence="1">
    <location>
        <begin position="1"/>
        <end position="19"/>
    </location>
</feature>